<dbReference type="Proteomes" id="UP000290682">
    <property type="component" value="Unassembled WGS sequence"/>
</dbReference>
<name>A0ABY0FB42_9NEIS</name>
<proteinExistence type="predicted"/>
<dbReference type="InterPro" id="IPR019650">
    <property type="entry name" value="DUF2513"/>
</dbReference>
<reference evidence="1 2" key="1">
    <citation type="submission" date="2018-10" db="EMBL/GenBank/DDBJ databases">
        <title>Draft genome of Fastidiocella sp. strain 375T, a bacterium isolated from a karstic cave dripping water.</title>
        <authorList>
            <person name="Coelho C."/>
            <person name="Verissimo A."/>
            <person name="Tiago I."/>
        </authorList>
    </citation>
    <scope>NUCLEOTIDE SEQUENCE [LARGE SCALE GENOMIC DNA]</scope>
    <source>
        <strain evidence="1 2">CAVE-375</strain>
    </source>
</reference>
<comment type="caution">
    <text evidence="1">The sequence shown here is derived from an EMBL/GenBank/DDBJ whole genome shotgun (WGS) entry which is preliminary data.</text>
</comment>
<keyword evidence="2" id="KW-1185">Reference proteome</keyword>
<evidence type="ECO:0000313" key="2">
    <source>
        <dbReference type="Proteomes" id="UP000290682"/>
    </source>
</evidence>
<gene>
    <name evidence="1" type="ORF">EBB06_12300</name>
</gene>
<accession>A0ABY0FB42</accession>
<dbReference type="Pfam" id="PF10711">
    <property type="entry name" value="DUF2513"/>
    <property type="match status" value="1"/>
</dbReference>
<organism evidence="1 2">
    <name type="scientific">Crenobacter cavernae</name>
    <dbReference type="NCBI Taxonomy" id="2290923"/>
    <lineage>
        <taxon>Bacteria</taxon>
        <taxon>Pseudomonadati</taxon>
        <taxon>Pseudomonadota</taxon>
        <taxon>Betaproteobacteria</taxon>
        <taxon>Neisseriales</taxon>
        <taxon>Neisseriaceae</taxon>
        <taxon>Crenobacter</taxon>
    </lineage>
</organism>
<dbReference type="EMBL" id="REGR01000014">
    <property type="protein sequence ID" value="RXZ42670.1"/>
    <property type="molecule type" value="Genomic_DNA"/>
</dbReference>
<dbReference type="RefSeq" id="WP_129213459.1">
    <property type="nucleotide sequence ID" value="NZ_REGR01000014.1"/>
</dbReference>
<sequence length="123" mass="14030">MKMVRDFELIRKILLLVQKKPACSLPLKVKLDGDYDQNDVDEHVVLLIEAGLINGIFEQLHSCEYAVFAYRLTWEGHDFLGSMTDETIWSKAMDVVLRPAGSFTFDVLKEWLKAEAANRLGLS</sequence>
<evidence type="ECO:0000313" key="1">
    <source>
        <dbReference type="EMBL" id="RXZ42670.1"/>
    </source>
</evidence>
<protein>
    <submittedName>
        <fullName evidence="1">DUF2513 domain-containing protein</fullName>
    </submittedName>
</protein>